<dbReference type="InterPro" id="IPR006311">
    <property type="entry name" value="TAT_signal"/>
</dbReference>
<keyword evidence="2" id="KW-1185">Reference proteome</keyword>
<dbReference type="EMBL" id="MPZV01000004">
    <property type="protein sequence ID" value="OOY23137.1"/>
    <property type="molecule type" value="Genomic_DNA"/>
</dbReference>
<accession>A0ABX3MTX5</accession>
<protein>
    <submittedName>
        <fullName evidence="1">Uncharacterized protein</fullName>
    </submittedName>
</protein>
<reference evidence="1 2" key="1">
    <citation type="submission" date="2016-11" db="EMBL/GenBank/DDBJ databases">
        <title>A multilocus sequence analysis scheme for characterization of bacteria in the genus Thioclava.</title>
        <authorList>
            <person name="Liu Y."/>
            <person name="Shao Z."/>
        </authorList>
    </citation>
    <scope>NUCLEOTIDE SEQUENCE [LARGE SCALE GENOMIC DNA]</scope>
    <source>
        <strain evidence="1 2">TAW-CT134</strain>
    </source>
</reference>
<evidence type="ECO:0000313" key="2">
    <source>
        <dbReference type="Proteomes" id="UP000190787"/>
    </source>
</evidence>
<dbReference type="Proteomes" id="UP000190787">
    <property type="component" value="Unassembled WGS sequence"/>
</dbReference>
<comment type="caution">
    <text evidence="1">The sequence shown here is derived from an EMBL/GenBank/DDBJ whole genome shotgun (WGS) entry which is preliminary data.</text>
</comment>
<evidence type="ECO:0000313" key="1">
    <source>
        <dbReference type="EMBL" id="OOY23137.1"/>
    </source>
</evidence>
<dbReference type="PROSITE" id="PS51318">
    <property type="entry name" value="TAT"/>
    <property type="match status" value="1"/>
</dbReference>
<name>A0ABX3MTX5_9RHOB</name>
<sequence length="267" mass="29409">MPMDFQLKSPSYAADAGTKTEIGRRSLLLALAAGATAAAAMKGSKAEAQTQEDPELLTLADALPVLERDYLEALATRQDIVDRFAPTWPRAPQQIYRYGNQCTEERGVDGLAFAHPEDSKSGVPGALISVGKPEHFEADIRYNKERIAHIMKTKSKRGLKFHETWVARSEEALPLAKTYWADLEKAKSASGIDDANGRLAAVREALHAHVDQIMRFQEKTMQGLVIKAQAMTAWGKVEPFQRAFNIQANDWADAMAATVMRQAQLSA</sequence>
<dbReference type="RefSeq" id="WP_078605988.1">
    <property type="nucleotide sequence ID" value="NZ_MPZV01000004.1"/>
</dbReference>
<proteinExistence type="predicted"/>
<gene>
    <name evidence="1" type="ORF">BMI91_16985</name>
</gene>
<organism evidence="1 2">
    <name type="scientific">Thioclava sediminum</name>
    <dbReference type="NCBI Taxonomy" id="1915319"/>
    <lineage>
        <taxon>Bacteria</taxon>
        <taxon>Pseudomonadati</taxon>
        <taxon>Pseudomonadota</taxon>
        <taxon>Alphaproteobacteria</taxon>
        <taxon>Rhodobacterales</taxon>
        <taxon>Paracoccaceae</taxon>
        <taxon>Thioclava</taxon>
    </lineage>
</organism>